<protein>
    <recommendedName>
        <fullName evidence="7">Homeobox domain-containing protein</fullName>
    </recommendedName>
</protein>
<name>A0ABD3PTC8_9STRA</name>
<feature type="DNA-binding region" description="Homeobox" evidence="4">
    <location>
        <begin position="116"/>
        <end position="178"/>
    </location>
</feature>
<feature type="compositionally biased region" description="Basic and acidic residues" evidence="6">
    <location>
        <begin position="93"/>
        <end position="108"/>
    </location>
</feature>
<dbReference type="SUPFAM" id="SSF46689">
    <property type="entry name" value="Homeodomain-like"/>
    <property type="match status" value="3"/>
</dbReference>
<dbReference type="AlphaFoldDB" id="A0ABD3PTC8"/>
<keyword evidence="3 4" id="KW-0539">Nucleus</keyword>
<dbReference type="PROSITE" id="PS50071">
    <property type="entry name" value="HOMEOBOX_2"/>
    <property type="match status" value="2"/>
</dbReference>
<proteinExistence type="predicted"/>
<comment type="caution">
    <text evidence="8">The sequence shown here is derived from an EMBL/GenBank/DDBJ whole genome shotgun (WGS) entry which is preliminary data.</text>
</comment>
<dbReference type="InterPro" id="IPR050224">
    <property type="entry name" value="TALE_homeobox"/>
</dbReference>
<dbReference type="SMART" id="SM00389">
    <property type="entry name" value="HOX"/>
    <property type="match status" value="2"/>
</dbReference>
<keyword evidence="9" id="KW-1185">Reference proteome</keyword>
<dbReference type="PANTHER" id="PTHR11850">
    <property type="entry name" value="HOMEOBOX PROTEIN TRANSCRIPTION FACTORS"/>
    <property type="match status" value="1"/>
</dbReference>
<feature type="domain" description="Homeobox" evidence="7">
    <location>
        <begin position="235"/>
        <end position="296"/>
    </location>
</feature>
<sequence length="342" mass="39466">MPANEHDIDLSIGSKANSIGTSIITLSDEAELEFQRKMWLALAPYEAIESNVSTSSEEVGNFQPRDTLNKATVGRNSSKKNVECEPEETSNGDAKRGKTDDINLKDDYTQPIPKKHSKYCTKHPQSVIDHLEKWFDENKSHPYPTAEEKKELALTTGLTLAQISSWFYGERIRRSQNALSYLNRWYSEHGSYECLTKEEKAELTSATRITENQIKHWFSYIKPRRLGTDANIFCKRDRQRGGSLTQYAVDILEKWYCNHGSYPTSEQKEELASATMLPFCRVDKWFENRRQKAWKEEIIQKAKRKEREHASKIVYGFTMSGNKARKLEGITTCYLCSECQDM</sequence>
<evidence type="ECO:0000313" key="8">
    <source>
        <dbReference type="EMBL" id="KAL3790606.1"/>
    </source>
</evidence>
<dbReference type="InterPro" id="IPR001356">
    <property type="entry name" value="HD"/>
</dbReference>
<gene>
    <name evidence="8" type="ORF">ACHAWO_001605</name>
</gene>
<evidence type="ECO:0000256" key="4">
    <source>
        <dbReference type="PROSITE-ProRule" id="PRU00108"/>
    </source>
</evidence>
<evidence type="ECO:0000256" key="2">
    <source>
        <dbReference type="ARBA" id="ARBA00023155"/>
    </source>
</evidence>
<feature type="compositionally biased region" description="Polar residues" evidence="6">
    <location>
        <begin position="54"/>
        <end position="76"/>
    </location>
</feature>
<keyword evidence="1 4" id="KW-0238">DNA-binding</keyword>
<evidence type="ECO:0000256" key="6">
    <source>
        <dbReference type="SAM" id="MobiDB-lite"/>
    </source>
</evidence>
<dbReference type="InterPro" id="IPR009057">
    <property type="entry name" value="Homeodomain-like_sf"/>
</dbReference>
<dbReference type="Proteomes" id="UP001530400">
    <property type="component" value="Unassembled WGS sequence"/>
</dbReference>
<evidence type="ECO:0000259" key="7">
    <source>
        <dbReference type="PROSITE" id="PS50071"/>
    </source>
</evidence>
<accession>A0ABD3PTC8</accession>
<evidence type="ECO:0000256" key="1">
    <source>
        <dbReference type="ARBA" id="ARBA00023125"/>
    </source>
</evidence>
<dbReference type="GO" id="GO:0005634">
    <property type="term" value="C:nucleus"/>
    <property type="evidence" value="ECO:0007669"/>
    <property type="project" value="UniProtKB-SubCell"/>
</dbReference>
<reference evidence="8 9" key="1">
    <citation type="submission" date="2024-10" db="EMBL/GenBank/DDBJ databases">
        <title>Updated reference genomes for cyclostephanoid diatoms.</title>
        <authorList>
            <person name="Roberts W.R."/>
            <person name="Alverson A.J."/>
        </authorList>
    </citation>
    <scope>NUCLEOTIDE SEQUENCE [LARGE SCALE GENOMIC DNA]</scope>
    <source>
        <strain evidence="8 9">AJA010-31</strain>
    </source>
</reference>
<evidence type="ECO:0000313" key="9">
    <source>
        <dbReference type="Proteomes" id="UP001530400"/>
    </source>
</evidence>
<dbReference type="GO" id="GO:0003677">
    <property type="term" value="F:DNA binding"/>
    <property type="evidence" value="ECO:0007669"/>
    <property type="project" value="UniProtKB-UniRule"/>
</dbReference>
<feature type="domain" description="Homeobox" evidence="7">
    <location>
        <begin position="114"/>
        <end position="177"/>
    </location>
</feature>
<feature type="DNA-binding region" description="Homeobox" evidence="4">
    <location>
        <begin position="237"/>
        <end position="297"/>
    </location>
</feature>
<dbReference type="CDD" id="cd00086">
    <property type="entry name" value="homeodomain"/>
    <property type="match status" value="3"/>
</dbReference>
<keyword evidence="2 4" id="KW-0371">Homeobox</keyword>
<organism evidence="8 9">
    <name type="scientific">Cyclotella atomus</name>
    <dbReference type="NCBI Taxonomy" id="382360"/>
    <lineage>
        <taxon>Eukaryota</taxon>
        <taxon>Sar</taxon>
        <taxon>Stramenopiles</taxon>
        <taxon>Ochrophyta</taxon>
        <taxon>Bacillariophyta</taxon>
        <taxon>Coscinodiscophyceae</taxon>
        <taxon>Thalassiosirophycidae</taxon>
        <taxon>Stephanodiscales</taxon>
        <taxon>Stephanodiscaceae</taxon>
        <taxon>Cyclotella</taxon>
    </lineage>
</organism>
<dbReference type="EMBL" id="JALLPJ020000491">
    <property type="protein sequence ID" value="KAL3790606.1"/>
    <property type="molecule type" value="Genomic_DNA"/>
</dbReference>
<dbReference type="InterPro" id="IPR008422">
    <property type="entry name" value="KN_HD"/>
</dbReference>
<evidence type="ECO:0000256" key="3">
    <source>
        <dbReference type="ARBA" id="ARBA00023242"/>
    </source>
</evidence>
<evidence type="ECO:0000256" key="5">
    <source>
        <dbReference type="RuleBase" id="RU000682"/>
    </source>
</evidence>
<feature type="region of interest" description="Disordered" evidence="6">
    <location>
        <begin position="54"/>
        <end position="108"/>
    </location>
</feature>
<comment type="subcellular location">
    <subcellularLocation>
        <location evidence="4 5">Nucleus</location>
    </subcellularLocation>
</comment>
<dbReference type="Pfam" id="PF05920">
    <property type="entry name" value="Homeobox_KN"/>
    <property type="match status" value="1"/>
</dbReference>
<dbReference type="Pfam" id="PF00046">
    <property type="entry name" value="Homeodomain"/>
    <property type="match status" value="1"/>
</dbReference>
<dbReference type="Gene3D" id="1.10.10.60">
    <property type="entry name" value="Homeodomain-like"/>
    <property type="match status" value="3"/>
</dbReference>